<evidence type="ECO:0000313" key="2">
    <source>
        <dbReference type="Proteomes" id="UP000434957"/>
    </source>
</evidence>
<accession>A0A6A4G6K9</accession>
<reference evidence="1 2" key="1">
    <citation type="submission" date="2018-08" db="EMBL/GenBank/DDBJ databases">
        <title>Genomic investigation of the strawberry pathogen Phytophthora fragariae indicates pathogenicity is determined by transcriptional variation in three key races.</title>
        <authorList>
            <person name="Adams T.M."/>
            <person name="Armitage A.D."/>
            <person name="Sobczyk M.K."/>
            <person name="Bates H.J."/>
            <person name="Dunwell J.M."/>
            <person name="Nellist C.F."/>
            <person name="Harrison R.J."/>
        </authorList>
    </citation>
    <scope>NUCLEOTIDE SEQUENCE [LARGE SCALE GENOMIC DNA]</scope>
    <source>
        <strain evidence="1 2">SCRP333</strain>
    </source>
</reference>
<name>A0A6A4G6K9_9STRA</name>
<dbReference type="Proteomes" id="UP000434957">
    <property type="component" value="Unassembled WGS sequence"/>
</dbReference>
<evidence type="ECO:0000313" key="1">
    <source>
        <dbReference type="EMBL" id="KAE9354308.1"/>
    </source>
</evidence>
<sequence length="72" mass="8167">MEEAPFDVGNWKRLITLAEGPKLSEQQPHMVNAMRARIRCTTVATARSDALMPSVCTNLMWTRITYLDVSSR</sequence>
<organism evidence="1 2">
    <name type="scientific">Phytophthora rubi</name>
    <dbReference type="NCBI Taxonomy" id="129364"/>
    <lineage>
        <taxon>Eukaryota</taxon>
        <taxon>Sar</taxon>
        <taxon>Stramenopiles</taxon>
        <taxon>Oomycota</taxon>
        <taxon>Peronosporomycetes</taxon>
        <taxon>Peronosporales</taxon>
        <taxon>Peronosporaceae</taxon>
        <taxon>Phytophthora</taxon>
    </lineage>
</organism>
<gene>
    <name evidence="1" type="ORF">PR003_g3432</name>
</gene>
<protein>
    <submittedName>
        <fullName evidence="1">Uncharacterized protein</fullName>
    </submittedName>
</protein>
<proteinExistence type="predicted"/>
<keyword evidence="2" id="KW-1185">Reference proteome</keyword>
<dbReference type="EMBL" id="QXFT01000119">
    <property type="protein sequence ID" value="KAE9354308.1"/>
    <property type="molecule type" value="Genomic_DNA"/>
</dbReference>
<dbReference type="AlphaFoldDB" id="A0A6A4G6K9"/>
<comment type="caution">
    <text evidence="1">The sequence shown here is derived from an EMBL/GenBank/DDBJ whole genome shotgun (WGS) entry which is preliminary data.</text>
</comment>